<protein>
    <submittedName>
        <fullName evidence="1">Uncharacterized protein</fullName>
    </submittedName>
</protein>
<dbReference type="Proteomes" id="UP000236316">
    <property type="component" value="Segment"/>
</dbReference>
<proteinExistence type="predicted"/>
<keyword evidence="2" id="KW-1185">Reference proteome</keyword>
<dbReference type="GeneID" id="35381968"/>
<name>A0A2I2L3Q9_9VIRU</name>
<sequence>MDSYIKLLPLDIIKNEILPNLSQRDILNVLKAFPCVNINPSYYNKDNLSLKMTVEMDATYQLNEFLNVITERSMGEGEVSGYIYYILKISCKVNNILMFKDYIRQYMSQYNSNEWDDWLPIIIRNNNKDILLELLKYITLRSHTSKIYESLDGLKWNNYEGMIYNIYENISYSEDLFLLLMHKGSMNMIINIYNLWKDEISNDTLSDAFNRFCKKGFLYRRSYKDYSEMIYFIIDNMKEDCKFIKFEDALLEMIRTYPMECYKQYIFSSDIRECFIDAVRKINSVGHRINWQNILCYISANTYEEMMEKFLFVYNESSKESYIFNNKNSEENIRDYIMERIYYLYEDEDIDIRCEKLKETESLLNNLNL</sequence>
<gene>
    <name evidence="1" type="ORF">ORPV_205</name>
</gene>
<organism evidence="1">
    <name type="scientific">Orpheovirus IHUMI-LCC2</name>
    <dbReference type="NCBI Taxonomy" id="2023057"/>
    <lineage>
        <taxon>Viruses</taxon>
        <taxon>Varidnaviria</taxon>
        <taxon>Bamfordvirae</taxon>
        <taxon>Nucleocytoviricota</taxon>
        <taxon>Megaviricetes</taxon>
        <taxon>Pimascovirales</taxon>
        <taxon>Ocovirineae</taxon>
        <taxon>Orpheoviridae</taxon>
        <taxon>Alphaorpheovirus</taxon>
        <taxon>Alphaorpheovirus massiliense</taxon>
    </lineage>
</organism>
<dbReference type="RefSeq" id="YP_009448411.1">
    <property type="nucleotide sequence ID" value="NC_036594.1"/>
</dbReference>
<dbReference type="KEGG" id="vg:35381968"/>
<reference evidence="1" key="1">
    <citation type="submission" date="2017-08" db="EMBL/GenBank/DDBJ databases">
        <authorList>
            <consortium name="Urmite Genomes"/>
        </authorList>
    </citation>
    <scope>NUCLEOTIDE SEQUENCE [LARGE SCALE GENOMIC DNA]</scope>
    <source>
        <strain evidence="1">IHUMI-LCC2</strain>
    </source>
</reference>
<evidence type="ECO:0000313" key="1">
    <source>
        <dbReference type="EMBL" id="SNW62109.1"/>
    </source>
</evidence>
<accession>A0A2I2L3Q9</accession>
<evidence type="ECO:0000313" key="2">
    <source>
        <dbReference type="Proteomes" id="UP000236316"/>
    </source>
</evidence>
<dbReference type="EMBL" id="LT906555">
    <property type="protein sequence ID" value="SNW62109.1"/>
    <property type="molecule type" value="Genomic_DNA"/>
</dbReference>